<keyword evidence="6" id="KW-0234">DNA repair</keyword>
<keyword evidence="2 7" id="KW-0255">Endonuclease</keyword>
<dbReference type="GO" id="GO:0004519">
    <property type="term" value="F:endonuclease activity"/>
    <property type="evidence" value="ECO:0007669"/>
    <property type="project" value="UniProtKB-KW"/>
</dbReference>
<evidence type="ECO:0000313" key="8">
    <source>
        <dbReference type="Proteomes" id="UP000537131"/>
    </source>
</evidence>
<dbReference type="AlphaFoldDB" id="A0A7Y0EE95"/>
<keyword evidence="1" id="KW-0540">Nuclease</keyword>
<reference evidence="7 8" key="1">
    <citation type="submission" date="2020-06" db="EMBL/GenBank/DDBJ databases">
        <title>Complete Genome Sequence of Clostridium muelleri sp. nov. P21T, an Acid-Alcohol Producing Acetogen Isolated from Old Hay.</title>
        <authorList>
            <person name="Duncan K.E."/>
            <person name="Tanner R.S."/>
        </authorList>
    </citation>
    <scope>NUCLEOTIDE SEQUENCE [LARGE SCALE GENOMIC DNA]</scope>
    <source>
        <strain evidence="7 8">P21</strain>
    </source>
</reference>
<proteinExistence type="predicted"/>
<dbReference type="Pfam" id="PF03851">
    <property type="entry name" value="UvdE"/>
    <property type="match status" value="1"/>
</dbReference>
<accession>A0A7Y0EE95</accession>
<comment type="caution">
    <text evidence="7">The sequence shown here is derived from an EMBL/GenBank/DDBJ whole genome shotgun (WGS) entry which is preliminary data.</text>
</comment>
<organism evidence="7 8">
    <name type="scientific">Clostridium muellerianum</name>
    <dbReference type="NCBI Taxonomy" id="2716538"/>
    <lineage>
        <taxon>Bacteria</taxon>
        <taxon>Bacillati</taxon>
        <taxon>Bacillota</taxon>
        <taxon>Clostridia</taxon>
        <taxon>Eubacteriales</taxon>
        <taxon>Clostridiaceae</taxon>
        <taxon>Clostridium</taxon>
    </lineage>
</organism>
<dbReference type="GO" id="GO:0009411">
    <property type="term" value="P:response to UV"/>
    <property type="evidence" value="ECO:0007669"/>
    <property type="project" value="InterPro"/>
</dbReference>
<evidence type="ECO:0000256" key="4">
    <source>
        <dbReference type="ARBA" id="ARBA00022769"/>
    </source>
</evidence>
<keyword evidence="8" id="KW-1185">Reference proteome</keyword>
<evidence type="ECO:0000256" key="3">
    <source>
        <dbReference type="ARBA" id="ARBA00022763"/>
    </source>
</evidence>
<dbReference type="SUPFAM" id="SSF51658">
    <property type="entry name" value="Xylose isomerase-like"/>
    <property type="match status" value="1"/>
</dbReference>
<evidence type="ECO:0000256" key="1">
    <source>
        <dbReference type="ARBA" id="ARBA00022722"/>
    </source>
</evidence>
<dbReference type="GO" id="GO:0006289">
    <property type="term" value="P:nucleotide-excision repair"/>
    <property type="evidence" value="ECO:0007669"/>
    <property type="project" value="InterPro"/>
</dbReference>
<dbReference type="PANTHER" id="PTHR31290:SF5">
    <property type="entry name" value="UV-DAMAGE ENDONUCLEASE"/>
    <property type="match status" value="1"/>
</dbReference>
<dbReference type="EMBL" id="JABBNI010000008">
    <property type="protein sequence ID" value="NMM61822.1"/>
    <property type="molecule type" value="Genomic_DNA"/>
</dbReference>
<evidence type="ECO:0000256" key="5">
    <source>
        <dbReference type="ARBA" id="ARBA00022801"/>
    </source>
</evidence>
<dbReference type="NCBIfam" id="TIGR00629">
    <property type="entry name" value="uvde"/>
    <property type="match status" value="1"/>
</dbReference>
<dbReference type="InterPro" id="IPR004601">
    <property type="entry name" value="UvdE"/>
</dbReference>
<gene>
    <name evidence="7" type="primary">uvsE</name>
    <name evidence="7" type="ORF">HBE96_03790</name>
</gene>
<evidence type="ECO:0000313" key="7">
    <source>
        <dbReference type="EMBL" id="NMM61822.1"/>
    </source>
</evidence>
<keyword evidence="5" id="KW-0378">Hydrolase</keyword>
<dbReference type="GO" id="GO:0016787">
    <property type="term" value="F:hydrolase activity"/>
    <property type="evidence" value="ECO:0007669"/>
    <property type="project" value="UniProtKB-KW"/>
</dbReference>
<protein>
    <submittedName>
        <fullName evidence="7">UV DNA damage repair endonuclease UvsE</fullName>
    </submittedName>
</protein>
<keyword evidence="4" id="KW-0228">DNA excision</keyword>
<name>A0A7Y0EE95_9CLOT</name>
<dbReference type="RefSeq" id="WP_169296433.1">
    <property type="nucleotide sequence ID" value="NZ_JABBNI010000008.1"/>
</dbReference>
<sequence length="319" mass="37539">MKIRLGYVAIALNLPKVTSSSSLTYTNYERQGSDEKKLNKLKSVTLSNLDDLYKILRYNVENNIHFYRITSALVPLSTHPHVENWNYRSIFNKDFKRIGDFIKQNCMRVDTHPDEFNVLNSIREDVVENTKRNLWSHANLFEDMKYNEGKMILHVGSSQGGKEAAMNRFINNFKEFPKDITSRVILENDDKTFTTKEVLKMCKILSIPMVLDVHHHICNNENDLLLPMIKDIFNTWNNEALPPKVHFSSPREGEKDRKHSDFINPHHFIEFLEGCRDFNTDFDIMLEAKKKDLALYKLAEDIRKIKKNWKWLDETTLEI</sequence>
<dbReference type="Gene3D" id="3.20.20.150">
    <property type="entry name" value="Divalent-metal-dependent TIM barrel enzymes"/>
    <property type="match status" value="1"/>
</dbReference>
<dbReference type="PANTHER" id="PTHR31290">
    <property type="entry name" value="UV-DAMAGE ENDONUCLEASE"/>
    <property type="match status" value="1"/>
</dbReference>
<dbReference type="Proteomes" id="UP000537131">
    <property type="component" value="Unassembled WGS sequence"/>
</dbReference>
<evidence type="ECO:0000256" key="2">
    <source>
        <dbReference type="ARBA" id="ARBA00022759"/>
    </source>
</evidence>
<keyword evidence="3" id="KW-0227">DNA damage</keyword>
<evidence type="ECO:0000256" key="6">
    <source>
        <dbReference type="ARBA" id="ARBA00023204"/>
    </source>
</evidence>
<dbReference type="InterPro" id="IPR036237">
    <property type="entry name" value="Xyl_isomerase-like_sf"/>
</dbReference>